<dbReference type="Proteomes" id="UP000630353">
    <property type="component" value="Unassembled WGS sequence"/>
</dbReference>
<accession>A0A919CN17</accession>
<dbReference type="Gene3D" id="3.60.20.10">
    <property type="entry name" value="Glutamine Phosphoribosylpyrophosphate, subunit 1, domain 1"/>
    <property type="match status" value="1"/>
</dbReference>
<name>A0A919CN17_9PROT</name>
<evidence type="ECO:0008006" key="3">
    <source>
        <dbReference type="Google" id="ProtNLM"/>
    </source>
</evidence>
<dbReference type="EMBL" id="BMZS01000002">
    <property type="protein sequence ID" value="GHD42605.1"/>
    <property type="molecule type" value="Genomic_DNA"/>
</dbReference>
<dbReference type="PANTHER" id="PTHR39328">
    <property type="entry name" value="BLL2871 PROTEIN"/>
    <property type="match status" value="1"/>
</dbReference>
<keyword evidence="2" id="KW-1185">Reference proteome</keyword>
<dbReference type="RefSeq" id="WP_189987627.1">
    <property type="nucleotide sequence ID" value="NZ_BMZS01000002.1"/>
</dbReference>
<dbReference type="AlphaFoldDB" id="A0A919CN17"/>
<evidence type="ECO:0000313" key="1">
    <source>
        <dbReference type="EMBL" id="GHD42605.1"/>
    </source>
</evidence>
<evidence type="ECO:0000313" key="2">
    <source>
        <dbReference type="Proteomes" id="UP000630353"/>
    </source>
</evidence>
<organism evidence="1 2">
    <name type="scientific">Thalassobaculum fulvum</name>
    <dbReference type="NCBI Taxonomy" id="1633335"/>
    <lineage>
        <taxon>Bacteria</taxon>
        <taxon>Pseudomonadati</taxon>
        <taxon>Pseudomonadota</taxon>
        <taxon>Alphaproteobacteria</taxon>
        <taxon>Rhodospirillales</taxon>
        <taxon>Thalassobaculaceae</taxon>
        <taxon>Thalassobaculum</taxon>
    </lineage>
</organism>
<dbReference type="PANTHER" id="PTHR39328:SF1">
    <property type="entry name" value="BLL2871 PROTEIN"/>
    <property type="match status" value="1"/>
</dbReference>
<reference evidence="1" key="2">
    <citation type="submission" date="2020-09" db="EMBL/GenBank/DDBJ databases">
        <authorList>
            <person name="Sun Q."/>
            <person name="Kim S."/>
        </authorList>
    </citation>
    <scope>NUCLEOTIDE SEQUENCE</scope>
    <source>
        <strain evidence="1">KCTC 42651</strain>
    </source>
</reference>
<sequence>MTFSIIARCPETGAYGGAIGTSSLAVGNRCLRVLHGKGAFLSQHRTDARLGDRGIALLADGASADEAIARVTAGEPGIEWRQLAALDGAGHAAVHHGNRMYSIYTDTVGDGCVAIGNILANERITDTMVAAFEATSGEALEERLLRALEAGRDAGGEILEPLHSAALRVTSPHGIDRCDLRVDKADEAVGALRELLAAYGDQEEILRRVALEPDTVPVSRALFEASIARIAELGLEDRFPTARRCADWTLRD</sequence>
<protein>
    <recommendedName>
        <fullName evidence="3">DUF1028 domain-containing protein</fullName>
    </recommendedName>
</protein>
<dbReference type="Pfam" id="PF06267">
    <property type="entry name" value="DUF1028"/>
    <property type="match status" value="1"/>
</dbReference>
<dbReference type="SUPFAM" id="SSF56235">
    <property type="entry name" value="N-terminal nucleophile aminohydrolases (Ntn hydrolases)"/>
    <property type="match status" value="1"/>
</dbReference>
<reference evidence="1" key="1">
    <citation type="journal article" date="2014" name="Int. J. Syst. Evol. Microbiol.">
        <title>Complete genome sequence of Corynebacterium casei LMG S-19264T (=DSM 44701T), isolated from a smear-ripened cheese.</title>
        <authorList>
            <consortium name="US DOE Joint Genome Institute (JGI-PGF)"/>
            <person name="Walter F."/>
            <person name="Albersmeier A."/>
            <person name="Kalinowski J."/>
            <person name="Ruckert C."/>
        </authorList>
    </citation>
    <scope>NUCLEOTIDE SEQUENCE</scope>
    <source>
        <strain evidence="1">KCTC 42651</strain>
    </source>
</reference>
<proteinExistence type="predicted"/>
<gene>
    <name evidence="1" type="ORF">GCM10017083_07810</name>
</gene>
<dbReference type="InterPro" id="IPR029055">
    <property type="entry name" value="Ntn_hydrolases_N"/>
</dbReference>
<dbReference type="InterPro" id="IPR010430">
    <property type="entry name" value="DUF1028"/>
</dbReference>
<comment type="caution">
    <text evidence="1">The sequence shown here is derived from an EMBL/GenBank/DDBJ whole genome shotgun (WGS) entry which is preliminary data.</text>
</comment>